<evidence type="ECO:0000313" key="6">
    <source>
        <dbReference type="EMBL" id="MCY4727996.1"/>
    </source>
</evidence>
<evidence type="ECO:0000256" key="1">
    <source>
        <dbReference type="ARBA" id="ARBA00008520"/>
    </source>
</evidence>
<dbReference type="PANTHER" id="PTHR30061">
    <property type="entry name" value="MALTOSE-BINDING PERIPLASMIC PROTEIN"/>
    <property type="match status" value="1"/>
</dbReference>
<dbReference type="RefSeq" id="WP_268112947.1">
    <property type="nucleotide sequence ID" value="NZ_JAPPUX010000005.1"/>
</dbReference>
<dbReference type="InterPro" id="IPR006059">
    <property type="entry name" value="SBP"/>
</dbReference>
<protein>
    <submittedName>
        <fullName evidence="6">Extracellular solute-binding protein</fullName>
    </submittedName>
</protein>
<keyword evidence="3 5" id="KW-0732">Signal</keyword>
<dbReference type="Pfam" id="PF01547">
    <property type="entry name" value="SBP_bac_1"/>
    <property type="match status" value="1"/>
</dbReference>
<name>A0ABT4CGR4_9ACTN</name>
<feature type="signal peptide" evidence="5">
    <location>
        <begin position="1"/>
        <end position="24"/>
    </location>
</feature>
<feature type="compositionally biased region" description="Acidic residues" evidence="4">
    <location>
        <begin position="28"/>
        <end position="38"/>
    </location>
</feature>
<proteinExistence type="inferred from homology"/>
<dbReference type="EMBL" id="JAPPUX010000005">
    <property type="protein sequence ID" value="MCY4727996.1"/>
    <property type="molecule type" value="Genomic_DNA"/>
</dbReference>
<feature type="chain" id="PRO_5047294527" evidence="5">
    <location>
        <begin position="25"/>
        <end position="436"/>
    </location>
</feature>
<keyword evidence="7" id="KW-1185">Reference proteome</keyword>
<sequence length="436" mass="45929">MRRFKAGSAGIAVAALALTLAACGSDGGDSDSSTDSESDSTSSGDLSAELTWWDTSDPTNEGPAFKQLIEKFNEEYPDVKINYQSVDFGSAQNDFKTAAKAGKGAPDILRAEVAWVPEFASLGYLYALDDTELLDNNFLETPLSSNVYEGKTYGVPQVTDTLGLMYNKALFEKAGLDPENPPTTWDEVKTAAEALKSKAKVDGIYVNAAGYFMLPFIYGEGGDIVDADAEQILINSPEAVTGIQTAVDLVKSGAAPKPDAADSYGTMMTLFKEGKVGMIVNGPWEVANIESDPKFGGFENLGISAVPAGSAEAGAPVGGHNYVVYSGMDDAKAEAAIAFVKFMSSAESEAFIADELGLLPGNADAYDLIGDNAKVTAWKGALDAAKPRPWIPEGGQFFAPLDTMATEVMVEGVDPQKALDEAAATLKSDVVPDYSE</sequence>
<accession>A0ABT4CGR4</accession>
<dbReference type="Gene3D" id="3.40.190.10">
    <property type="entry name" value="Periplasmic binding protein-like II"/>
    <property type="match status" value="2"/>
</dbReference>
<feature type="region of interest" description="Disordered" evidence="4">
    <location>
        <begin position="24"/>
        <end position="53"/>
    </location>
</feature>
<dbReference type="PANTHER" id="PTHR30061:SF50">
    <property type="entry name" value="MALTOSE_MALTODEXTRIN-BINDING PERIPLASMIC PROTEIN"/>
    <property type="match status" value="1"/>
</dbReference>
<organism evidence="6 7">
    <name type="scientific">Nocardioides pini</name>
    <dbReference type="NCBI Taxonomy" id="2975053"/>
    <lineage>
        <taxon>Bacteria</taxon>
        <taxon>Bacillati</taxon>
        <taxon>Actinomycetota</taxon>
        <taxon>Actinomycetes</taxon>
        <taxon>Propionibacteriales</taxon>
        <taxon>Nocardioidaceae</taxon>
        <taxon>Nocardioides</taxon>
    </lineage>
</organism>
<evidence type="ECO:0000256" key="2">
    <source>
        <dbReference type="ARBA" id="ARBA00022448"/>
    </source>
</evidence>
<evidence type="ECO:0000313" key="7">
    <source>
        <dbReference type="Proteomes" id="UP001074726"/>
    </source>
</evidence>
<evidence type="ECO:0000256" key="5">
    <source>
        <dbReference type="SAM" id="SignalP"/>
    </source>
</evidence>
<evidence type="ECO:0000256" key="3">
    <source>
        <dbReference type="ARBA" id="ARBA00022729"/>
    </source>
</evidence>
<dbReference type="SUPFAM" id="SSF53850">
    <property type="entry name" value="Periplasmic binding protein-like II"/>
    <property type="match status" value="1"/>
</dbReference>
<gene>
    <name evidence="6" type="ORF">NYO98_17060</name>
</gene>
<keyword evidence="2" id="KW-0813">Transport</keyword>
<comment type="similarity">
    <text evidence="1">Belongs to the bacterial solute-binding protein 1 family.</text>
</comment>
<reference evidence="6" key="1">
    <citation type="submission" date="2022-08" db="EMBL/GenBank/DDBJ databases">
        <title>Genome sequencing of Nocardioides sp. STR2.</title>
        <authorList>
            <person name="So Y."/>
        </authorList>
    </citation>
    <scope>NUCLEOTIDE SEQUENCE</scope>
    <source>
        <strain evidence="6">STR2</strain>
    </source>
</reference>
<dbReference type="PROSITE" id="PS51257">
    <property type="entry name" value="PROKAR_LIPOPROTEIN"/>
    <property type="match status" value="1"/>
</dbReference>
<evidence type="ECO:0000256" key="4">
    <source>
        <dbReference type="SAM" id="MobiDB-lite"/>
    </source>
</evidence>
<dbReference type="Proteomes" id="UP001074726">
    <property type="component" value="Unassembled WGS sequence"/>
</dbReference>
<comment type="caution">
    <text evidence="6">The sequence shown here is derived from an EMBL/GenBank/DDBJ whole genome shotgun (WGS) entry which is preliminary data.</text>
</comment>